<dbReference type="Pfam" id="PF08238">
    <property type="entry name" value="Sel1"/>
    <property type="match status" value="5"/>
</dbReference>
<dbReference type="RefSeq" id="WP_153248080.1">
    <property type="nucleotide sequence ID" value="NZ_CP044205.1"/>
</dbReference>
<dbReference type="AlphaFoldDB" id="A0A5Q0BIV8"/>
<dbReference type="Gene3D" id="1.25.40.10">
    <property type="entry name" value="Tetratricopeptide repeat domain"/>
    <property type="match status" value="3"/>
</dbReference>
<dbReference type="EMBL" id="CP044205">
    <property type="protein sequence ID" value="QFY42097.1"/>
    <property type="molecule type" value="Genomic_DNA"/>
</dbReference>
<dbReference type="InParanoid" id="A0A5Q0BIV8"/>
<dbReference type="SUPFAM" id="SSF81901">
    <property type="entry name" value="HCP-like"/>
    <property type="match status" value="1"/>
</dbReference>
<evidence type="ECO:0000313" key="2">
    <source>
        <dbReference type="Proteomes" id="UP000325755"/>
    </source>
</evidence>
<dbReference type="PANTHER" id="PTHR11102">
    <property type="entry name" value="SEL-1-LIKE PROTEIN"/>
    <property type="match status" value="1"/>
</dbReference>
<organism evidence="1 2">
    <name type="scientific">Candidatus Methylospira mobilis</name>
    <dbReference type="NCBI Taxonomy" id="1808979"/>
    <lineage>
        <taxon>Bacteria</taxon>
        <taxon>Pseudomonadati</taxon>
        <taxon>Pseudomonadota</taxon>
        <taxon>Gammaproteobacteria</taxon>
        <taxon>Methylococcales</taxon>
        <taxon>Methylococcaceae</taxon>
        <taxon>Candidatus Methylospira</taxon>
    </lineage>
</organism>
<dbReference type="InterPro" id="IPR050767">
    <property type="entry name" value="Sel1_AlgK"/>
</dbReference>
<reference evidence="1 2" key="1">
    <citation type="submission" date="2019-09" db="EMBL/GenBank/DDBJ databases">
        <title>Ecophysiology of the spiral-shaped methanotroph Methylospira mobilis as revealed by the complete genome sequence.</title>
        <authorList>
            <person name="Oshkin I.Y."/>
            <person name="Dedysh S.N."/>
            <person name="Miroshnikov K."/>
            <person name="Danilova O.V."/>
            <person name="Hakobyan A."/>
            <person name="Liesack W."/>
        </authorList>
    </citation>
    <scope>NUCLEOTIDE SEQUENCE [LARGE SCALE GENOMIC DNA]</scope>
    <source>
        <strain evidence="1 2">Shm1</strain>
    </source>
</reference>
<dbReference type="KEGG" id="mmob:F6R98_05200"/>
<gene>
    <name evidence="1" type="ORF">F6R98_05200</name>
</gene>
<sequence>MHSKPFHKNTPLREFLMSPAPVTSTALRREQDELQKRREEAKNLFEEGLQLLSGEGVERDLEEAFYHFTQASKRGHAGATNNLGVMYWYGLGVSQDYAAAVEKFRYAERECPAATCNLGIAHIQGRGVAKKDGYAHFLDAKSHKPDCPWIALNLAESVFSHLIDPKEIASLGAELVSDLEERGYGAMGKRMLGACLVRMNRVEEGRKLLVEASKKDVQAHYELGVLGQKTIYNFSVEIMAQAKAHLRVAAYHGFPEAQIMLAKLCESREGSLHPDHPIAALCYDQLAVQGDPDGARCCFMELGKLGMFAGNEVIERVYHSLGLHILTVPPELTADYEKTRAATSQAINAITHLPPKSKKELMAHLATVETGDAEAMYQMGNFCARTDQIGHYPLALAWLQLAFAGGYKDAAYRLAHLYVAGSDFVAVRSDYTRAILWYHVAAAQSGRPEARRKLFQTLETLLMQENPAYIASTYAALRRATGVVIGCSVLYPRPHISPALVGADGLGILKPIYFVAPPGSIEKSFDRQPSPQHPEARFAR</sequence>
<dbReference type="OrthoDB" id="9792653at2"/>
<accession>A0A5Q0BIV8</accession>
<dbReference type="InterPro" id="IPR006597">
    <property type="entry name" value="Sel1-like"/>
</dbReference>
<dbReference type="InterPro" id="IPR011990">
    <property type="entry name" value="TPR-like_helical_dom_sf"/>
</dbReference>
<name>A0A5Q0BIV8_9GAMM</name>
<keyword evidence="2" id="KW-1185">Reference proteome</keyword>
<evidence type="ECO:0000313" key="1">
    <source>
        <dbReference type="EMBL" id="QFY42097.1"/>
    </source>
</evidence>
<dbReference type="SMART" id="SM00671">
    <property type="entry name" value="SEL1"/>
    <property type="match status" value="5"/>
</dbReference>
<dbReference type="Proteomes" id="UP000325755">
    <property type="component" value="Chromosome"/>
</dbReference>
<dbReference type="PANTHER" id="PTHR11102:SF160">
    <property type="entry name" value="ERAD-ASSOCIATED E3 UBIQUITIN-PROTEIN LIGASE COMPONENT HRD3"/>
    <property type="match status" value="1"/>
</dbReference>
<proteinExistence type="predicted"/>
<protein>
    <submittedName>
        <fullName evidence="1">Sel1 repeat family protein</fullName>
    </submittedName>
</protein>